<evidence type="ECO:0000313" key="2">
    <source>
        <dbReference type="EMBL" id="QTH72444.1"/>
    </source>
</evidence>
<dbReference type="GO" id="GO:0016787">
    <property type="term" value="F:hydrolase activity"/>
    <property type="evidence" value="ECO:0007669"/>
    <property type="project" value="UniProtKB-KW"/>
</dbReference>
<proteinExistence type="predicted"/>
<feature type="domain" description="Serine aminopeptidase S33" evidence="1">
    <location>
        <begin position="48"/>
        <end position="299"/>
    </location>
</feature>
<dbReference type="Proteomes" id="UP000664904">
    <property type="component" value="Chromosome"/>
</dbReference>
<gene>
    <name evidence="2" type="ORF">J5O05_06350</name>
</gene>
<dbReference type="KEGG" id="pxi:J5O05_06350"/>
<sequence>MTTPFLSTEAALAQNTSSIASFWNSMQKGTIPVKKGLHCFYAYAIPKHAKHAVFVCQGRIEAAHKYQELLWELYQNGYAVFTLDHLGQGSSSRLSQDPHLGYIDDFQDYVDCLAQFFAHEAMQPFKDNIIMLAHSMGGAIASLFLAQYPKHCKAAFLSAPMFAIHTHGKPMWLVKYLAIAMCKLGLAKSYALGQGPYAPVAFELNELSHSQIRYENFRALYRLHPQLQLGGISYGWLSAALEAMAKIAELTLTLPIHIVSAQEDTIVNSKSHPCITARWPNTSVHSVPNAKHELLFEQDVIRTEVMTRFYSFAATVCSEDTGS</sequence>
<protein>
    <submittedName>
        <fullName evidence="2">Alpha/beta fold hydrolase</fullName>
    </submittedName>
</protein>
<dbReference type="InterPro" id="IPR051044">
    <property type="entry name" value="MAG_DAG_Lipase"/>
</dbReference>
<reference evidence="2" key="1">
    <citation type="submission" date="2021-03" db="EMBL/GenBank/DDBJ databases">
        <title>Complete Genome of Pseudoalteromonas xiamenensis STKMTI.2, a new potential marine bacterium producing anti-Vibrio compounds.</title>
        <authorList>
            <person name="Handayani D.P."/>
            <person name="Isnansetyo A."/>
            <person name="Istiqomah I."/>
            <person name="Jumina J."/>
        </authorList>
    </citation>
    <scope>NUCLEOTIDE SEQUENCE</scope>
    <source>
        <strain evidence="2">STKMTI.2</strain>
    </source>
</reference>
<keyword evidence="3" id="KW-1185">Reference proteome</keyword>
<evidence type="ECO:0000313" key="3">
    <source>
        <dbReference type="Proteomes" id="UP000664904"/>
    </source>
</evidence>
<accession>A0A975HLV6</accession>
<dbReference type="AlphaFoldDB" id="A0A975HLV6"/>
<name>A0A975HLV6_9GAMM</name>
<evidence type="ECO:0000259" key="1">
    <source>
        <dbReference type="Pfam" id="PF12146"/>
    </source>
</evidence>
<dbReference type="Gene3D" id="3.40.50.1820">
    <property type="entry name" value="alpha/beta hydrolase"/>
    <property type="match status" value="1"/>
</dbReference>
<dbReference type="SUPFAM" id="SSF53474">
    <property type="entry name" value="alpha/beta-Hydrolases"/>
    <property type="match status" value="1"/>
</dbReference>
<dbReference type="InterPro" id="IPR022742">
    <property type="entry name" value="Hydrolase_4"/>
</dbReference>
<organism evidence="2 3">
    <name type="scientific">Pseudoalteromonas xiamenensis</name>
    <dbReference type="NCBI Taxonomy" id="882626"/>
    <lineage>
        <taxon>Bacteria</taxon>
        <taxon>Pseudomonadati</taxon>
        <taxon>Pseudomonadota</taxon>
        <taxon>Gammaproteobacteria</taxon>
        <taxon>Alteromonadales</taxon>
        <taxon>Pseudoalteromonadaceae</taxon>
        <taxon>Pseudoalteromonas</taxon>
    </lineage>
</organism>
<dbReference type="EMBL" id="CP072133">
    <property type="protein sequence ID" value="QTH72444.1"/>
    <property type="molecule type" value="Genomic_DNA"/>
</dbReference>
<dbReference type="Pfam" id="PF12146">
    <property type="entry name" value="Hydrolase_4"/>
    <property type="match status" value="1"/>
</dbReference>
<dbReference type="PANTHER" id="PTHR11614">
    <property type="entry name" value="PHOSPHOLIPASE-RELATED"/>
    <property type="match status" value="1"/>
</dbReference>
<dbReference type="RefSeq" id="WP_208844068.1">
    <property type="nucleotide sequence ID" value="NZ_CP072133.1"/>
</dbReference>
<dbReference type="InterPro" id="IPR029058">
    <property type="entry name" value="AB_hydrolase_fold"/>
</dbReference>
<keyword evidence="2" id="KW-0378">Hydrolase</keyword>